<feature type="transmembrane region" description="Helical" evidence="7">
    <location>
        <begin position="294"/>
        <end position="316"/>
    </location>
</feature>
<comment type="subcellular location">
    <subcellularLocation>
        <location evidence="1">Endomembrane system</location>
        <topology evidence="1">Multi-pass membrane protein</topology>
    </subcellularLocation>
    <subcellularLocation>
        <location evidence="2">Lysosome membrane</location>
    </subcellularLocation>
</comment>
<feature type="transmembrane region" description="Helical" evidence="7">
    <location>
        <begin position="229"/>
        <end position="250"/>
    </location>
</feature>
<evidence type="ECO:0000256" key="6">
    <source>
        <dbReference type="ARBA" id="ARBA00023228"/>
    </source>
</evidence>
<evidence type="ECO:0000256" key="5">
    <source>
        <dbReference type="ARBA" id="ARBA00023136"/>
    </source>
</evidence>
<dbReference type="PANTHER" id="PTHR15146">
    <property type="entry name" value="INTEGRAL MEMBRANE PROTEIN GPR137"/>
    <property type="match status" value="1"/>
</dbReference>
<reference evidence="9" key="1">
    <citation type="submission" date="2025-08" db="UniProtKB">
        <authorList>
            <consortium name="RefSeq"/>
        </authorList>
    </citation>
    <scope>IDENTIFICATION</scope>
</reference>
<organism evidence="8 9">
    <name type="scientific">Octopus sinensis</name>
    <name type="common">East Asian common octopus</name>
    <dbReference type="NCBI Taxonomy" id="2607531"/>
    <lineage>
        <taxon>Eukaryota</taxon>
        <taxon>Metazoa</taxon>
        <taxon>Spiralia</taxon>
        <taxon>Lophotrochozoa</taxon>
        <taxon>Mollusca</taxon>
        <taxon>Cephalopoda</taxon>
        <taxon>Coleoidea</taxon>
        <taxon>Octopodiformes</taxon>
        <taxon>Octopoda</taxon>
        <taxon>Incirrata</taxon>
        <taxon>Octopodidae</taxon>
        <taxon>Octopus</taxon>
    </lineage>
</organism>
<feature type="transmembrane region" description="Helical" evidence="7">
    <location>
        <begin position="159"/>
        <end position="182"/>
    </location>
</feature>
<keyword evidence="3 7" id="KW-0812">Transmembrane</keyword>
<keyword evidence="6" id="KW-0458">Lysosome</keyword>
<dbReference type="PANTHER" id="PTHR15146:SF3">
    <property type="entry name" value="THH1_TOM1_TOM3 DOMAIN-CONTAINING PROTEIN"/>
    <property type="match status" value="1"/>
</dbReference>
<dbReference type="GO" id="GO:1904263">
    <property type="term" value="P:positive regulation of TORC1 signaling"/>
    <property type="evidence" value="ECO:0007669"/>
    <property type="project" value="TreeGrafter"/>
</dbReference>
<dbReference type="GO" id="GO:0005765">
    <property type="term" value="C:lysosomal membrane"/>
    <property type="evidence" value="ECO:0007669"/>
    <property type="project" value="UniProtKB-SubCell"/>
</dbReference>
<dbReference type="KEGG" id="osn:115213025"/>
<evidence type="ECO:0000256" key="4">
    <source>
        <dbReference type="ARBA" id="ARBA00022989"/>
    </source>
</evidence>
<protein>
    <submittedName>
        <fullName evidence="9">Integral membrane protein GPR137B</fullName>
    </submittedName>
</protein>
<sequence length="419" mass="47063">MWNVLESKGPPGGGGNQTTEILTITTDSSITPATLGPSLSPRIERVLTAIFLTLFSLLFTAVCVQLIMIIWYKHKRCSYQSVLLLIVLTWATLRIVLFSMYFSEIYLANHLPIFVSWLLYCFPICLQFFTLCLITSFFTSAYLKGHEVNQTITKNQSNLLLGLAAILFLVINITFATLTLRAQRYKKRFVMEYLYARVIINDGLFLATASFLIIVIVKLSKVPISKRSLEARSISTCTVVGVSIFVLIMYGSRALYNMLAVMPALKGHKPRFGYGWVDVSDQADMINLSKGKAYLSFTTVLTVWELIPLVAVLIFFRVKRSGSSNQQILTQHSQYFNDERTALRNPKHFIPSMLSHYAIPTPCSMFGSPRSDAPSTSSNYDVMFHDHILTTTYPPSNSPRYGSLAATCTLHHSPLGKIQ</sequence>
<dbReference type="AlphaFoldDB" id="A0A6P7SH96"/>
<dbReference type="CDD" id="cd21464">
    <property type="entry name" value="7tm_GPR137"/>
    <property type="match status" value="1"/>
</dbReference>
<dbReference type="InterPro" id="IPR029723">
    <property type="entry name" value="GPR137"/>
</dbReference>
<evidence type="ECO:0000256" key="1">
    <source>
        <dbReference type="ARBA" id="ARBA00004127"/>
    </source>
</evidence>
<feature type="transmembrane region" description="Helical" evidence="7">
    <location>
        <begin position="114"/>
        <end position="138"/>
    </location>
</feature>
<evidence type="ECO:0000256" key="3">
    <source>
        <dbReference type="ARBA" id="ARBA00022692"/>
    </source>
</evidence>
<dbReference type="Proteomes" id="UP000515154">
    <property type="component" value="Linkage group LG6"/>
</dbReference>
<gene>
    <name evidence="9" type="primary">LOC115213025</name>
</gene>
<feature type="transmembrane region" description="Helical" evidence="7">
    <location>
        <begin position="46"/>
        <end position="70"/>
    </location>
</feature>
<keyword evidence="4 7" id="KW-1133">Transmembrane helix</keyword>
<evidence type="ECO:0000313" key="8">
    <source>
        <dbReference type="Proteomes" id="UP000515154"/>
    </source>
</evidence>
<name>A0A6P7SH96_9MOLL</name>
<proteinExistence type="predicted"/>
<dbReference type="RefSeq" id="XP_029637784.1">
    <property type="nucleotide sequence ID" value="XM_029781924.2"/>
</dbReference>
<keyword evidence="5 7" id="KW-0472">Membrane</keyword>
<feature type="transmembrane region" description="Helical" evidence="7">
    <location>
        <begin position="194"/>
        <end position="217"/>
    </location>
</feature>
<feature type="transmembrane region" description="Helical" evidence="7">
    <location>
        <begin position="82"/>
        <end position="102"/>
    </location>
</feature>
<accession>A0A6P7SH96</accession>
<evidence type="ECO:0000256" key="2">
    <source>
        <dbReference type="ARBA" id="ARBA00004656"/>
    </source>
</evidence>
<evidence type="ECO:0000256" key="7">
    <source>
        <dbReference type="SAM" id="Phobius"/>
    </source>
</evidence>
<dbReference type="GO" id="GO:0012505">
    <property type="term" value="C:endomembrane system"/>
    <property type="evidence" value="ECO:0007669"/>
    <property type="project" value="UniProtKB-SubCell"/>
</dbReference>
<keyword evidence="8" id="KW-1185">Reference proteome</keyword>
<evidence type="ECO:0000313" key="9">
    <source>
        <dbReference type="RefSeq" id="XP_029637784.1"/>
    </source>
</evidence>